<dbReference type="InterPro" id="IPR036649">
    <property type="entry name" value="Pyrophosphatase_sf"/>
</dbReference>
<evidence type="ECO:0000313" key="1">
    <source>
        <dbReference type="EMBL" id="KOX90526.1"/>
    </source>
</evidence>
<dbReference type="Gene3D" id="3.90.80.10">
    <property type="entry name" value="Inorganic pyrophosphatase"/>
    <property type="match status" value="1"/>
</dbReference>
<dbReference type="RefSeq" id="WP_082333139.1">
    <property type="nucleotide sequence ID" value="NZ_LHCI01000106.1"/>
</dbReference>
<gene>
    <name evidence="1" type="ORF">BVI061214_01719</name>
</gene>
<proteinExistence type="predicted"/>
<evidence type="ECO:0008006" key="3">
    <source>
        <dbReference type="Google" id="ProtNLM"/>
    </source>
</evidence>
<organism evidence="1 2">
    <name type="scientific">Thermus aquaticus</name>
    <dbReference type="NCBI Taxonomy" id="271"/>
    <lineage>
        <taxon>Bacteria</taxon>
        <taxon>Thermotogati</taxon>
        <taxon>Deinococcota</taxon>
        <taxon>Deinococci</taxon>
        <taxon>Thermales</taxon>
        <taxon>Thermaceae</taxon>
        <taxon>Thermus</taxon>
    </lineage>
</organism>
<sequence>MRLRMIVEWTKGSPLRHAWKEGRLVPVGEDRPAPVNYGLIPGLLNPADGEEVDAALLGPPHPLGEAEGEVVGLLHLEDGDHKVLLAPQDSAPDEDVAPLLAWFAPERRPTLLPKEAALDFLQRISMASPRE</sequence>
<name>A0A0N0U8B5_THEAQ</name>
<evidence type="ECO:0000313" key="2">
    <source>
        <dbReference type="Proteomes" id="UP000037685"/>
    </source>
</evidence>
<dbReference type="AlphaFoldDB" id="A0A0N0U8B5"/>
<dbReference type="GO" id="GO:0005737">
    <property type="term" value="C:cytoplasm"/>
    <property type="evidence" value="ECO:0007669"/>
    <property type="project" value="InterPro"/>
</dbReference>
<comment type="caution">
    <text evidence="1">The sequence shown here is derived from an EMBL/GenBank/DDBJ whole genome shotgun (WGS) entry which is preliminary data.</text>
</comment>
<dbReference type="EMBL" id="LHCI01000106">
    <property type="protein sequence ID" value="KOX90526.1"/>
    <property type="molecule type" value="Genomic_DNA"/>
</dbReference>
<dbReference type="Proteomes" id="UP000037685">
    <property type="component" value="Unassembled WGS sequence"/>
</dbReference>
<protein>
    <recommendedName>
        <fullName evidence="3">Inorganic diphosphatase</fullName>
    </recommendedName>
</protein>
<reference evidence="1 2" key="1">
    <citation type="submission" date="2015-07" db="EMBL/GenBank/DDBJ databases">
        <authorList>
            <person name="Noorani M."/>
        </authorList>
    </citation>
    <scope>NUCLEOTIDE SEQUENCE [LARGE SCALE GENOMIC DNA]</scope>
    <source>
        <strain evidence="2">ATCC 25104 / DSM 625 / JCM 10724 / NBRC 103206 / NCIMB 11243 / YT-1</strain>
    </source>
</reference>
<dbReference type="GO" id="GO:0000287">
    <property type="term" value="F:magnesium ion binding"/>
    <property type="evidence" value="ECO:0007669"/>
    <property type="project" value="InterPro"/>
</dbReference>
<dbReference type="PATRIC" id="fig|271.14.peg.1789"/>
<dbReference type="GO" id="GO:0006796">
    <property type="term" value="P:phosphate-containing compound metabolic process"/>
    <property type="evidence" value="ECO:0007669"/>
    <property type="project" value="InterPro"/>
</dbReference>
<accession>A0A0N0U8B5</accession>
<dbReference type="GO" id="GO:0004427">
    <property type="term" value="F:inorganic diphosphate phosphatase activity"/>
    <property type="evidence" value="ECO:0007669"/>
    <property type="project" value="InterPro"/>
</dbReference>
<dbReference type="SUPFAM" id="SSF50324">
    <property type="entry name" value="Inorganic pyrophosphatase"/>
    <property type="match status" value="1"/>
</dbReference>